<feature type="transmembrane region" description="Helical" evidence="1">
    <location>
        <begin position="7"/>
        <end position="33"/>
    </location>
</feature>
<feature type="transmembrane region" description="Helical" evidence="1">
    <location>
        <begin position="53"/>
        <end position="75"/>
    </location>
</feature>
<gene>
    <name evidence="2" type="ORF">A3I33_01860</name>
</gene>
<keyword evidence="1" id="KW-0812">Transmembrane</keyword>
<keyword evidence="1" id="KW-1133">Transmembrane helix</keyword>
<dbReference type="AlphaFoldDB" id="A0A1G1Z7S5"/>
<evidence type="ECO:0000313" key="2">
    <source>
        <dbReference type="EMBL" id="OGY60693.1"/>
    </source>
</evidence>
<dbReference type="EMBL" id="MHJA01000026">
    <property type="protein sequence ID" value="OGY60693.1"/>
    <property type="molecule type" value="Genomic_DNA"/>
</dbReference>
<name>A0A1G1Z7S5_9BACT</name>
<reference evidence="2 3" key="1">
    <citation type="journal article" date="2016" name="Nat. Commun.">
        <title>Thousands of microbial genomes shed light on interconnected biogeochemical processes in an aquifer system.</title>
        <authorList>
            <person name="Anantharaman K."/>
            <person name="Brown C.T."/>
            <person name="Hug L.A."/>
            <person name="Sharon I."/>
            <person name="Castelle C.J."/>
            <person name="Probst A.J."/>
            <person name="Thomas B.C."/>
            <person name="Singh A."/>
            <person name="Wilkins M.J."/>
            <person name="Karaoz U."/>
            <person name="Brodie E.L."/>
            <person name="Williams K.H."/>
            <person name="Hubbard S.S."/>
            <person name="Banfield J.F."/>
        </authorList>
    </citation>
    <scope>NUCLEOTIDE SEQUENCE [LARGE SCALE GENOMIC DNA]</scope>
</reference>
<protein>
    <submittedName>
        <fullName evidence="2">Uncharacterized protein</fullName>
    </submittedName>
</protein>
<accession>A0A1G1Z7S5</accession>
<dbReference type="STRING" id="1797692.A3I33_01860"/>
<organism evidence="2 3">
    <name type="scientific">Candidatus Colwellbacteria bacterium RIFCSPLOWO2_02_FULL_45_11</name>
    <dbReference type="NCBI Taxonomy" id="1797692"/>
    <lineage>
        <taxon>Bacteria</taxon>
        <taxon>Candidatus Colwelliibacteriota</taxon>
    </lineage>
</organism>
<sequence length="83" mass="9031">MLNNKSFGLAGGAVAAVSVLVSTWVGMWTGYLADFALAVTKVYPGASLTFLGSIWGAVFAFVYAFVGFYLFAWLYNRFAGRKR</sequence>
<comment type="caution">
    <text evidence="2">The sequence shown here is derived from an EMBL/GenBank/DDBJ whole genome shotgun (WGS) entry which is preliminary data.</text>
</comment>
<proteinExistence type="predicted"/>
<dbReference type="Proteomes" id="UP000176544">
    <property type="component" value="Unassembled WGS sequence"/>
</dbReference>
<evidence type="ECO:0000313" key="3">
    <source>
        <dbReference type="Proteomes" id="UP000176544"/>
    </source>
</evidence>
<evidence type="ECO:0000256" key="1">
    <source>
        <dbReference type="SAM" id="Phobius"/>
    </source>
</evidence>
<keyword evidence="1" id="KW-0472">Membrane</keyword>